<name>A0AAJ8JXP9_9TREE</name>
<dbReference type="AlphaFoldDB" id="A0AAJ8JXP9"/>
<dbReference type="GeneID" id="91089812"/>
<proteinExistence type="predicted"/>
<evidence type="ECO:0000256" key="1">
    <source>
        <dbReference type="SAM" id="MobiDB-lite"/>
    </source>
</evidence>
<dbReference type="KEGG" id="cdep:91089812"/>
<dbReference type="Proteomes" id="UP000094043">
    <property type="component" value="Chromosome 7"/>
</dbReference>
<accession>A0AAJ8JXP9</accession>
<reference evidence="2" key="3">
    <citation type="submission" date="2024-01" db="EMBL/GenBank/DDBJ databases">
        <authorList>
            <person name="Coelho M.A."/>
            <person name="David-Palma M."/>
            <person name="Shea T."/>
            <person name="Sun S."/>
            <person name="Cuomo C.A."/>
            <person name="Heitman J."/>
        </authorList>
    </citation>
    <scope>NUCLEOTIDE SEQUENCE</scope>
    <source>
        <strain evidence="2">CBS 7841</strain>
    </source>
</reference>
<sequence>MTSQARFWLTTTPRGGGDLRPPKQYTCKHTTLMASAQITPNKPSKPYLAQKDLEQLVYSRHPTHVAKELVTEILPGATTVIARREAR</sequence>
<reference evidence="2" key="1">
    <citation type="submission" date="2016-06" db="EMBL/GenBank/DDBJ databases">
        <authorList>
            <person name="Cuomo C."/>
            <person name="Litvintseva A."/>
            <person name="Heitman J."/>
            <person name="Chen Y."/>
            <person name="Sun S."/>
            <person name="Springer D."/>
            <person name="Dromer F."/>
            <person name="Young S."/>
            <person name="Zeng Q."/>
            <person name="Chapman S."/>
            <person name="Gujja S."/>
            <person name="Saif S."/>
            <person name="Birren B."/>
        </authorList>
    </citation>
    <scope>NUCLEOTIDE SEQUENCE</scope>
    <source>
        <strain evidence="2">CBS 7841</strain>
    </source>
</reference>
<gene>
    <name evidence="2" type="ORF">L203_105603</name>
</gene>
<protein>
    <submittedName>
        <fullName evidence="2">Uncharacterized protein</fullName>
    </submittedName>
</protein>
<dbReference type="RefSeq" id="XP_066071067.1">
    <property type="nucleotide sequence ID" value="XM_066214970.1"/>
</dbReference>
<evidence type="ECO:0000313" key="2">
    <source>
        <dbReference type="EMBL" id="WVN90367.1"/>
    </source>
</evidence>
<reference evidence="2" key="2">
    <citation type="journal article" date="2022" name="Elife">
        <title>Obligate sexual reproduction of a homothallic fungus closely related to the Cryptococcus pathogenic species complex.</title>
        <authorList>
            <person name="Passer A.R."/>
            <person name="Clancey S.A."/>
            <person name="Shea T."/>
            <person name="David-Palma M."/>
            <person name="Averette A.F."/>
            <person name="Boekhout T."/>
            <person name="Porcel B.M."/>
            <person name="Nowrousian M."/>
            <person name="Cuomo C.A."/>
            <person name="Sun S."/>
            <person name="Heitman J."/>
            <person name="Coelho M.A."/>
        </authorList>
    </citation>
    <scope>NUCLEOTIDE SEQUENCE</scope>
    <source>
        <strain evidence="2">CBS 7841</strain>
    </source>
</reference>
<dbReference type="EMBL" id="CP143790">
    <property type="protein sequence ID" value="WVN90367.1"/>
    <property type="molecule type" value="Genomic_DNA"/>
</dbReference>
<evidence type="ECO:0000313" key="3">
    <source>
        <dbReference type="Proteomes" id="UP000094043"/>
    </source>
</evidence>
<feature type="region of interest" description="Disordered" evidence="1">
    <location>
        <begin position="1"/>
        <end position="22"/>
    </location>
</feature>
<organism evidence="2 3">
    <name type="scientific">Cryptococcus depauperatus CBS 7841</name>
    <dbReference type="NCBI Taxonomy" id="1295531"/>
    <lineage>
        <taxon>Eukaryota</taxon>
        <taxon>Fungi</taxon>
        <taxon>Dikarya</taxon>
        <taxon>Basidiomycota</taxon>
        <taxon>Agaricomycotina</taxon>
        <taxon>Tremellomycetes</taxon>
        <taxon>Tremellales</taxon>
        <taxon>Cryptococcaceae</taxon>
        <taxon>Cryptococcus</taxon>
    </lineage>
</organism>
<feature type="compositionally biased region" description="Polar residues" evidence="1">
    <location>
        <begin position="1"/>
        <end position="13"/>
    </location>
</feature>
<keyword evidence="3" id="KW-1185">Reference proteome</keyword>